<dbReference type="EMBL" id="JANDBC010000001">
    <property type="protein sequence ID" value="MCP9290111.1"/>
    <property type="molecule type" value="Genomic_DNA"/>
</dbReference>
<evidence type="ECO:0000313" key="2">
    <source>
        <dbReference type="EMBL" id="MCP9290111.1"/>
    </source>
</evidence>
<proteinExistence type="predicted"/>
<dbReference type="Proteomes" id="UP001139125">
    <property type="component" value="Unassembled WGS sequence"/>
</dbReference>
<protein>
    <submittedName>
        <fullName evidence="2">Uncharacterized protein</fullName>
    </submittedName>
</protein>
<feature type="transmembrane region" description="Helical" evidence="1">
    <location>
        <begin position="278"/>
        <end position="302"/>
    </location>
</feature>
<comment type="caution">
    <text evidence="2">The sequence shown here is derived from an EMBL/GenBank/DDBJ whole genome shotgun (WGS) entry which is preliminary data.</text>
</comment>
<accession>A0A9X2RB76</accession>
<evidence type="ECO:0000313" key="3">
    <source>
        <dbReference type="Proteomes" id="UP001139125"/>
    </source>
</evidence>
<feature type="transmembrane region" description="Helical" evidence="1">
    <location>
        <begin position="322"/>
        <end position="346"/>
    </location>
</feature>
<sequence length="456" mass="51665">MAQQPSLGIVWDHPADTSEAKNQLDTFAQHGIDYLQLDHPVSPDLLALLREAPFTILIQLDKTYLTLSEIRSRQSNLLQQFGEATDLYRSYLNFAAIGLLSNSQTSHPEFDDMFSPILDSLSARSNKDFYFYASDQWSYFNTPYKPFAILFADSVFQRTDIAAFDKQFGWEVNQNSSLIFFLRAEWFDEAISAYPEFSESLMQYEQSQEWKIPLPATIESGSTQSWMVLMLVVLWLSLAVLFKLLPYLRPMLLRYFLAHRFFVDDILHYRERALTGGIALMAMHALFSGMVFYILAQTSISLTGLDAFFHHLPTLAIFGTNYASFFGIGVIITLLIQTVALLWLYLPAKNLEHFSQAVNLYSGTFFLDFLIVTILVTLYVTGFGPTAILIFGALFVLIWYGAFNISAFDISRSSGPGTAIYLLLTVGMHTLISIGLLVLFFTNDSIVQVFELALTL</sequence>
<gene>
    <name evidence="2" type="ORF">NM125_00795</name>
</gene>
<name>A0A9X2RB76_9BACT</name>
<feature type="transmembrane region" description="Helical" evidence="1">
    <location>
        <begin position="226"/>
        <end position="245"/>
    </location>
</feature>
<keyword evidence="3" id="KW-1185">Reference proteome</keyword>
<feature type="transmembrane region" description="Helical" evidence="1">
    <location>
        <begin position="358"/>
        <end position="380"/>
    </location>
</feature>
<feature type="transmembrane region" description="Helical" evidence="1">
    <location>
        <begin position="420"/>
        <end position="441"/>
    </location>
</feature>
<keyword evidence="1" id="KW-0812">Transmembrane</keyword>
<evidence type="ECO:0000256" key="1">
    <source>
        <dbReference type="SAM" id="Phobius"/>
    </source>
</evidence>
<organism evidence="2 3">
    <name type="scientific">Gracilimonas sediminicola</name>
    <dbReference type="NCBI Taxonomy" id="2952158"/>
    <lineage>
        <taxon>Bacteria</taxon>
        <taxon>Pseudomonadati</taxon>
        <taxon>Balneolota</taxon>
        <taxon>Balneolia</taxon>
        <taxon>Balneolales</taxon>
        <taxon>Balneolaceae</taxon>
        <taxon>Gracilimonas</taxon>
    </lineage>
</organism>
<dbReference type="RefSeq" id="WP_255131884.1">
    <property type="nucleotide sequence ID" value="NZ_JANDBC010000001.1"/>
</dbReference>
<feature type="transmembrane region" description="Helical" evidence="1">
    <location>
        <begin position="386"/>
        <end position="408"/>
    </location>
</feature>
<keyword evidence="1" id="KW-0472">Membrane</keyword>
<reference evidence="2" key="1">
    <citation type="submission" date="2022-06" db="EMBL/GenBank/DDBJ databases">
        <title>Gracilimonas sp. CAU 1638 isolated from sea sediment.</title>
        <authorList>
            <person name="Kim W."/>
        </authorList>
    </citation>
    <scope>NUCLEOTIDE SEQUENCE</scope>
    <source>
        <strain evidence="2">CAU 1638</strain>
    </source>
</reference>
<keyword evidence="1" id="KW-1133">Transmembrane helix</keyword>
<dbReference type="AlphaFoldDB" id="A0A9X2RB76"/>